<feature type="compositionally biased region" description="Basic and acidic residues" evidence="1">
    <location>
        <begin position="622"/>
        <end position="660"/>
    </location>
</feature>
<feature type="compositionally biased region" description="Basic and acidic residues" evidence="1">
    <location>
        <begin position="350"/>
        <end position="365"/>
    </location>
</feature>
<feature type="compositionally biased region" description="Polar residues" evidence="1">
    <location>
        <begin position="1580"/>
        <end position="1589"/>
    </location>
</feature>
<evidence type="ECO:0000313" key="3">
    <source>
        <dbReference type="Proteomes" id="UP000308197"/>
    </source>
</evidence>
<feature type="region of interest" description="Disordered" evidence="1">
    <location>
        <begin position="1088"/>
        <end position="1296"/>
    </location>
</feature>
<feature type="compositionally biased region" description="Low complexity" evidence="1">
    <location>
        <begin position="600"/>
        <end position="618"/>
    </location>
</feature>
<evidence type="ECO:0000313" key="2">
    <source>
        <dbReference type="EMBL" id="TFK89750.1"/>
    </source>
</evidence>
<feature type="compositionally biased region" description="Basic and acidic residues" evidence="1">
    <location>
        <begin position="530"/>
        <end position="545"/>
    </location>
</feature>
<feature type="compositionally biased region" description="Polar residues" evidence="1">
    <location>
        <begin position="102"/>
        <end position="132"/>
    </location>
</feature>
<protein>
    <submittedName>
        <fullName evidence="2">Uncharacterized protein</fullName>
    </submittedName>
</protein>
<name>A0A5C3PNC1_9APHY</name>
<feature type="compositionally biased region" description="Polar residues" evidence="1">
    <location>
        <begin position="1260"/>
        <end position="1280"/>
    </location>
</feature>
<feature type="compositionally biased region" description="Polar residues" evidence="1">
    <location>
        <begin position="389"/>
        <end position="400"/>
    </location>
</feature>
<feature type="region of interest" description="Disordered" evidence="1">
    <location>
        <begin position="730"/>
        <end position="752"/>
    </location>
</feature>
<feature type="region of interest" description="Disordered" evidence="1">
    <location>
        <begin position="810"/>
        <end position="936"/>
    </location>
</feature>
<feature type="compositionally biased region" description="Pro residues" evidence="1">
    <location>
        <begin position="584"/>
        <end position="599"/>
    </location>
</feature>
<evidence type="ECO:0000256" key="1">
    <source>
        <dbReference type="SAM" id="MobiDB-lite"/>
    </source>
</evidence>
<feature type="region of interest" description="Disordered" evidence="1">
    <location>
        <begin position="310"/>
        <end position="660"/>
    </location>
</feature>
<accession>A0A5C3PNC1</accession>
<sequence>MASIDLTNSAQHSEREGRLDGDNAELKPTKDLTAGVDGISDAGHGSVGRSRDASPASSASGLSTSKGGTQSPAPSATGAPPLSMPHPKKFSHVNISRKFLEKTTSAPAHTLSSSPVLKTVNPSQKPVHQATTPHPRLVTAKLTATPQPGSTAGWSRPSSAVPSSTPTPLPGSNSNPASVHAATPSAAPVAPSIGRLIQPQPRSSQDILPLKKDTSGKPVWGVAQGSGGIPYDRVQADFPTAAEVAQGRLAKASDKTNEPDAAAAHKQAVITAEEDTFRGVHLDPNAHHWDEMEEDDDNFLGGVIEFGDGRQYQVQSGDAPRHPSPSREPSKLLSLGDVDPSARSGAVDKPVSKEERFADDFDRSWPRSRPGPNILSTYQSGGAPPPPSTSVHSPQDSSRVLFNERSNRLEPYSHQRHPGPGPPQQFNRRSSRADYSTSPTEGRRDAPPHTQAQGVQLLQKGSNGSSPHAESPAFSRAPGERSPLSPSDASRSRDRPPMRRDHPPWQANGVHGPDSSRTGSYAPPQPSHRSPRDAPFDDRTRRPAFEPHPLGPGSDHRRQLPPHLSASAGQIPPARTEGVLPRSPLQPPTSLPHSEPPAPSASSQAAESPAASASSLPATDLEEVRKAAMHTAAERARLRRQQEEEEREKEKERARRKAAEIEERMKAAVQAKARESEQVEAEKKLNEAQVLGIIQEAVSSVFLHEKAGSVNDLHNDLSQQASLVRPAIGRAPSSRGISRPFPSRRMSTTTSVAADTDTWRRKNPPIVAAAQQESLTSPLVSPPTVLMHTDLEVKDGEHVDVVDFADLGKLIGSQPPQPTGARPSRAIASDFFSDGSVPPQHQPPLSKADEGHWRRRPSVVYDQTYPPPAENPALHSTSEDANLTVHGSSSAEPSRPSETTVVTPQSPTSEDHLRRASGHYQNGTHKPSAGPHYREAPMSTLNDVMARIKGALDGMHGAEAPKDAPKSQKWLPPALRQRPADLDFVHPSEVFDVTAIEPPYSPKRAWNIFTVKLSHDVRPPPPPPPPETGLDWPRGQRHLRLDVYTWNAVDAPNRRDTMSNEFLFGRPRVFKGQAKYFIKLPRTRIIRRSQAEDTPASPVVHLPSTPPRPRNATSKEASTSSWRKLSPTPTGRSLPHGSGEGLGLDTVSRSPPPEAPSTKSPAPSSEVVTTPSSRVAAERQRSVPSGVALYQTTRAERSGESQVPVQFIMNSELEGESKPNVISSESKPSTSSGVGSAPITTIPTASRSEAPSSLIAREMSNGTPTPQPRSAQSPWSQSPRVMSVKESPARAPDPEHLKAVWSQTPDKAQIQPVNSLKGIADDLTGVPFSLQDVKSDDGETPPPSGSGPWTRMSAYEVTRAFQQVPSSSSSSSQRPQPIAPTPALPVASTPSANGAAPSNPTFAFSPPPMGQAGLRPAYPAYSPMMNAPNSTVMYSQPSPIPRPMVLNGGAPPVYGQHVWMPAMPGPPPPQSAGVMRSPYPAQLIPYPSPGGPVPMYASPMSGLPNPPPHQSGVQGRPSGGLPLVSPVMQPAVPQMYGSPVLVHAPPVMTPGQPYPVPAQRNREPMSSYGQSPAAPHMPSSMRQPPQNGYNPVPSGYPRPSW</sequence>
<organism evidence="2 3">
    <name type="scientific">Polyporus arcularius HHB13444</name>
    <dbReference type="NCBI Taxonomy" id="1314778"/>
    <lineage>
        <taxon>Eukaryota</taxon>
        <taxon>Fungi</taxon>
        <taxon>Dikarya</taxon>
        <taxon>Basidiomycota</taxon>
        <taxon>Agaricomycotina</taxon>
        <taxon>Agaricomycetes</taxon>
        <taxon>Polyporales</taxon>
        <taxon>Polyporaceae</taxon>
        <taxon>Polyporus</taxon>
    </lineage>
</organism>
<feature type="compositionally biased region" description="Polar residues" evidence="1">
    <location>
        <begin position="1220"/>
        <end position="1251"/>
    </location>
</feature>
<feature type="compositionally biased region" description="Polar residues" evidence="1">
    <location>
        <begin position="1388"/>
        <end position="1402"/>
    </location>
</feature>
<feature type="compositionally biased region" description="Polar residues" evidence="1">
    <location>
        <begin position="1111"/>
        <end position="1131"/>
    </location>
</feature>
<feature type="compositionally biased region" description="Basic and acidic residues" evidence="1">
    <location>
        <begin position="12"/>
        <end position="30"/>
    </location>
</feature>
<feature type="compositionally biased region" description="Basic and acidic residues" evidence="1">
    <location>
        <begin position="490"/>
        <end position="503"/>
    </location>
</feature>
<gene>
    <name evidence="2" type="ORF">K466DRAFT_544681</name>
</gene>
<feature type="compositionally biased region" description="Low complexity" evidence="1">
    <location>
        <begin position="53"/>
        <end position="68"/>
    </location>
</feature>
<reference evidence="2 3" key="1">
    <citation type="journal article" date="2019" name="Nat. Ecol. Evol.">
        <title>Megaphylogeny resolves global patterns of mushroom evolution.</title>
        <authorList>
            <person name="Varga T."/>
            <person name="Krizsan K."/>
            <person name="Foldi C."/>
            <person name="Dima B."/>
            <person name="Sanchez-Garcia M."/>
            <person name="Sanchez-Ramirez S."/>
            <person name="Szollosi G.J."/>
            <person name="Szarkandi J.G."/>
            <person name="Papp V."/>
            <person name="Albert L."/>
            <person name="Andreopoulos W."/>
            <person name="Angelini C."/>
            <person name="Antonin V."/>
            <person name="Barry K.W."/>
            <person name="Bougher N.L."/>
            <person name="Buchanan P."/>
            <person name="Buyck B."/>
            <person name="Bense V."/>
            <person name="Catcheside P."/>
            <person name="Chovatia M."/>
            <person name="Cooper J."/>
            <person name="Damon W."/>
            <person name="Desjardin D."/>
            <person name="Finy P."/>
            <person name="Geml J."/>
            <person name="Haridas S."/>
            <person name="Hughes K."/>
            <person name="Justo A."/>
            <person name="Karasinski D."/>
            <person name="Kautmanova I."/>
            <person name="Kiss B."/>
            <person name="Kocsube S."/>
            <person name="Kotiranta H."/>
            <person name="LaButti K.M."/>
            <person name="Lechner B.E."/>
            <person name="Liimatainen K."/>
            <person name="Lipzen A."/>
            <person name="Lukacs Z."/>
            <person name="Mihaltcheva S."/>
            <person name="Morgado L.N."/>
            <person name="Niskanen T."/>
            <person name="Noordeloos M.E."/>
            <person name="Ohm R.A."/>
            <person name="Ortiz-Santana B."/>
            <person name="Ovrebo C."/>
            <person name="Racz N."/>
            <person name="Riley R."/>
            <person name="Savchenko A."/>
            <person name="Shiryaev A."/>
            <person name="Soop K."/>
            <person name="Spirin V."/>
            <person name="Szebenyi C."/>
            <person name="Tomsovsky M."/>
            <person name="Tulloss R.E."/>
            <person name="Uehling J."/>
            <person name="Grigoriev I.V."/>
            <person name="Vagvolgyi C."/>
            <person name="Papp T."/>
            <person name="Martin F.M."/>
            <person name="Miettinen O."/>
            <person name="Hibbett D.S."/>
            <person name="Nagy L.G."/>
        </authorList>
    </citation>
    <scope>NUCLEOTIDE SEQUENCE [LARGE SCALE GENOMIC DNA]</scope>
    <source>
        <strain evidence="2 3">HHB13444</strain>
    </source>
</reference>
<dbReference type="Proteomes" id="UP000308197">
    <property type="component" value="Unassembled WGS sequence"/>
</dbReference>
<dbReference type="EMBL" id="ML211066">
    <property type="protein sequence ID" value="TFK89750.1"/>
    <property type="molecule type" value="Genomic_DNA"/>
</dbReference>
<feature type="compositionally biased region" description="Polar residues" evidence="1">
    <location>
        <begin position="1"/>
        <end position="11"/>
    </location>
</feature>
<feature type="region of interest" description="Disordered" evidence="1">
    <location>
        <begin position="1327"/>
        <end position="1410"/>
    </location>
</feature>
<feature type="compositionally biased region" description="Low complexity" evidence="1">
    <location>
        <begin position="155"/>
        <end position="166"/>
    </location>
</feature>
<feature type="region of interest" description="Disordered" evidence="1">
    <location>
        <begin position="1"/>
        <end position="229"/>
    </location>
</feature>
<feature type="compositionally biased region" description="Polar residues" evidence="1">
    <location>
        <begin position="450"/>
        <end position="468"/>
    </location>
</feature>
<feature type="region of interest" description="Disordered" evidence="1">
    <location>
        <begin position="1547"/>
        <end position="1601"/>
    </location>
</feature>
<feature type="compositionally biased region" description="Polar residues" evidence="1">
    <location>
        <begin position="874"/>
        <end position="908"/>
    </location>
</feature>
<feature type="compositionally biased region" description="Polar residues" evidence="1">
    <location>
        <begin position="1157"/>
        <end position="1173"/>
    </location>
</feature>
<feature type="compositionally biased region" description="Polar residues" evidence="1">
    <location>
        <begin position="142"/>
        <end position="153"/>
    </location>
</feature>
<proteinExistence type="predicted"/>
<dbReference type="STRING" id="1314778.A0A5C3PNC1"/>
<dbReference type="InParanoid" id="A0A5C3PNC1"/>
<feature type="compositionally biased region" description="Low complexity" evidence="1">
    <location>
        <begin position="176"/>
        <end position="192"/>
    </location>
</feature>
<keyword evidence="3" id="KW-1185">Reference proteome</keyword>